<comment type="caution">
    <text evidence="2">The sequence shown here is derived from an EMBL/GenBank/DDBJ whole genome shotgun (WGS) entry which is preliminary data.</text>
</comment>
<name>J9ACH7_WUCBA</name>
<keyword evidence="1" id="KW-0812">Transmembrane</keyword>
<evidence type="ECO:0000256" key="1">
    <source>
        <dbReference type="SAM" id="Phobius"/>
    </source>
</evidence>
<evidence type="ECO:0008006" key="4">
    <source>
        <dbReference type="Google" id="ProtNLM"/>
    </source>
</evidence>
<reference evidence="3" key="1">
    <citation type="submission" date="2012-08" db="EMBL/GenBank/DDBJ databases">
        <title>The Genome Sequence of Wuchereria bancrofti.</title>
        <authorList>
            <person name="Nutman T.B."/>
            <person name="Fink D.L."/>
            <person name="Russ C."/>
            <person name="Young S."/>
            <person name="Zeng Q."/>
            <person name="Koehrsen M."/>
            <person name="Alvarado L."/>
            <person name="Berlin A."/>
            <person name="Chapman S.B."/>
            <person name="Chen Z."/>
            <person name="Freedman E."/>
            <person name="Gellesch M."/>
            <person name="Goldberg J."/>
            <person name="Griggs A."/>
            <person name="Gujja S."/>
            <person name="Heilman E.R."/>
            <person name="Heiman D."/>
            <person name="Hepburn T."/>
            <person name="Howarth C."/>
            <person name="Jen D."/>
            <person name="Larson L."/>
            <person name="Lewis B."/>
            <person name="Mehta T."/>
            <person name="Park D."/>
            <person name="Pearson M."/>
            <person name="Roberts A."/>
            <person name="Saif S."/>
            <person name="Shea T."/>
            <person name="Shenoy N."/>
            <person name="Sisk P."/>
            <person name="Stolte C."/>
            <person name="Sykes S."/>
            <person name="Walk T."/>
            <person name="White J."/>
            <person name="Yandava C."/>
            <person name="Haas B."/>
            <person name="Henn M.R."/>
            <person name="Nusbaum C."/>
            <person name="Birren B."/>
        </authorList>
    </citation>
    <scope>NUCLEOTIDE SEQUENCE [LARGE SCALE GENOMIC DNA]</scope>
    <source>
        <strain evidence="3">NA</strain>
    </source>
</reference>
<protein>
    <recommendedName>
        <fullName evidence="4">G-protein coupled receptors family 1 profile domain-containing protein</fullName>
    </recommendedName>
</protein>
<accession>J9ACH7</accession>
<sequence>LSVTDIIISIVSGTITPITAFSKIWIFGELLCYFIPLMLKVSFDSLRPFDYLLLVYFCHEIQTFLG</sequence>
<feature type="non-terminal residue" evidence="2">
    <location>
        <position position="1"/>
    </location>
</feature>
<keyword evidence="1" id="KW-0472">Membrane</keyword>
<organism evidence="2 3">
    <name type="scientific">Wuchereria bancrofti</name>
    <dbReference type="NCBI Taxonomy" id="6293"/>
    <lineage>
        <taxon>Eukaryota</taxon>
        <taxon>Metazoa</taxon>
        <taxon>Ecdysozoa</taxon>
        <taxon>Nematoda</taxon>
        <taxon>Chromadorea</taxon>
        <taxon>Rhabditida</taxon>
        <taxon>Spirurina</taxon>
        <taxon>Spiruromorpha</taxon>
        <taxon>Filarioidea</taxon>
        <taxon>Onchocercidae</taxon>
        <taxon>Wuchereria</taxon>
    </lineage>
</organism>
<dbReference type="AlphaFoldDB" id="J9ACH7"/>
<evidence type="ECO:0000313" key="2">
    <source>
        <dbReference type="EMBL" id="EJW71695.1"/>
    </source>
</evidence>
<feature type="transmembrane region" description="Helical" evidence="1">
    <location>
        <begin position="6"/>
        <end position="39"/>
    </location>
</feature>
<gene>
    <name evidence="2" type="ORF">WUBG_17398</name>
</gene>
<evidence type="ECO:0000313" key="3">
    <source>
        <dbReference type="Proteomes" id="UP000004810"/>
    </source>
</evidence>
<dbReference type="EMBL" id="ADBV01017917">
    <property type="protein sequence ID" value="EJW71695.1"/>
    <property type="molecule type" value="Genomic_DNA"/>
</dbReference>
<dbReference type="Proteomes" id="UP000004810">
    <property type="component" value="Unassembled WGS sequence"/>
</dbReference>
<proteinExistence type="predicted"/>
<keyword evidence="1" id="KW-1133">Transmembrane helix</keyword>